<dbReference type="Pfam" id="PF00440">
    <property type="entry name" value="TetR_N"/>
    <property type="match status" value="1"/>
</dbReference>
<reference evidence="6 7" key="1">
    <citation type="submission" date="2024-06" db="EMBL/GenBank/DDBJ databases">
        <title>The Natural Products Discovery Center: Release of the First 8490 Sequenced Strains for Exploring Actinobacteria Biosynthetic Diversity.</title>
        <authorList>
            <person name="Kalkreuter E."/>
            <person name="Kautsar S.A."/>
            <person name="Yang D."/>
            <person name="Bader C.D."/>
            <person name="Teijaro C.N."/>
            <person name="Fluegel L."/>
            <person name="Davis C.M."/>
            <person name="Simpson J.R."/>
            <person name="Lauterbach L."/>
            <person name="Steele A.D."/>
            <person name="Gui C."/>
            <person name="Meng S."/>
            <person name="Li G."/>
            <person name="Viehrig K."/>
            <person name="Ye F."/>
            <person name="Su P."/>
            <person name="Kiefer A.F."/>
            <person name="Nichols A."/>
            <person name="Cepeda A.J."/>
            <person name="Yan W."/>
            <person name="Fan B."/>
            <person name="Jiang Y."/>
            <person name="Adhikari A."/>
            <person name="Zheng C.-J."/>
            <person name="Schuster L."/>
            <person name="Cowan T.M."/>
            <person name="Smanski M.J."/>
            <person name="Chevrette M.G."/>
            <person name="De Carvalho L.P.S."/>
            <person name="Shen B."/>
        </authorList>
    </citation>
    <scope>NUCLEOTIDE SEQUENCE [LARGE SCALE GENOMIC DNA]</scope>
    <source>
        <strain evidence="6 7">NPDC077434</strain>
    </source>
</reference>
<dbReference type="Gene3D" id="1.10.357.10">
    <property type="entry name" value="Tetracycline Repressor, domain 2"/>
    <property type="match status" value="1"/>
</dbReference>
<feature type="domain" description="HTH tetR-type" evidence="5">
    <location>
        <begin position="13"/>
        <end position="73"/>
    </location>
</feature>
<evidence type="ECO:0000313" key="6">
    <source>
        <dbReference type="EMBL" id="MEW1974716.1"/>
    </source>
</evidence>
<keyword evidence="2 4" id="KW-0238">DNA-binding</keyword>
<dbReference type="SUPFAM" id="SSF46689">
    <property type="entry name" value="Homeodomain-like"/>
    <property type="match status" value="1"/>
</dbReference>
<feature type="DNA-binding region" description="H-T-H motif" evidence="4">
    <location>
        <begin position="36"/>
        <end position="55"/>
    </location>
</feature>
<dbReference type="InterPro" id="IPR001647">
    <property type="entry name" value="HTH_TetR"/>
</dbReference>
<comment type="caution">
    <text evidence="6">The sequence shown here is derived from an EMBL/GenBank/DDBJ whole genome shotgun (WGS) entry which is preliminary data.</text>
</comment>
<accession>A0ABV3LFQ2</accession>
<dbReference type="RefSeq" id="WP_033107128.1">
    <property type="nucleotide sequence ID" value="NZ_JBFBMH010000006.1"/>
</dbReference>
<evidence type="ECO:0000256" key="4">
    <source>
        <dbReference type="PROSITE-ProRule" id="PRU00335"/>
    </source>
</evidence>
<dbReference type="PROSITE" id="PS50977">
    <property type="entry name" value="HTH_TETR_2"/>
    <property type="match status" value="1"/>
</dbReference>
<dbReference type="InterPro" id="IPR036271">
    <property type="entry name" value="Tet_transcr_reg_TetR-rel_C_sf"/>
</dbReference>
<evidence type="ECO:0000256" key="2">
    <source>
        <dbReference type="ARBA" id="ARBA00023125"/>
    </source>
</evidence>
<proteinExistence type="predicted"/>
<keyword evidence="7" id="KW-1185">Reference proteome</keyword>
<protein>
    <submittedName>
        <fullName evidence="6">TetR/AcrR family transcriptional regulator</fullName>
    </submittedName>
</protein>
<dbReference type="EMBL" id="JBFBMH010000006">
    <property type="protein sequence ID" value="MEW1974716.1"/>
    <property type="molecule type" value="Genomic_DNA"/>
</dbReference>
<keyword evidence="3" id="KW-0804">Transcription</keyword>
<dbReference type="InterPro" id="IPR009057">
    <property type="entry name" value="Homeodomain-like_sf"/>
</dbReference>
<organism evidence="6 7">
    <name type="scientific">Microbacterium profundi</name>
    <dbReference type="NCBI Taxonomy" id="450380"/>
    <lineage>
        <taxon>Bacteria</taxon>
        <taxon>Bacillati</taxon>
        <taxon>Actinomycetota</taxon>
        <taxon>Actinomycetes</taxon>
        <taxon>Micrococcales</taxon>
        <taxon>Microbacteriaceae</taxon>
        <taxon>Microbacterium</taxon>
    </lineage>
</organism>
<dbReference type="InterPro" id="IPR041673">
    <property type="entry name" value="TetR_C_23"/>
</dbReference>
<name>A0ABV3LFQ2_9MICO</name>
<dbReference type="InterPro" id="IPR050109">
    <property type="entry name" value="HTH-type_TetR-like_transc_reg"/>
</dbReference>
<evidence type="ECO:0000256" key="1">
    <source>
        <dbReference type="ARBA" id="ARBA00023015"/>
    </source>
</evidence>
<keyword evidence="1" id="KW-0805">Transcription regulation</keyword>
<sequence length="225" mass="24837">MFETGDRPQTKSERTRARIRDAAIASFIEHGYTDTTMRAIADIAEVSVSNAYYYYPSKMHLVQELYVRVQHEHAASARPLLSTKTGLVDRLRVVFDTGLAAVTPYRHVAPGFLAAMIPPDSPLNPLADESGPARELTVGLFREAVDGAQHRLPDDVAELLPHALFVGYLALVLRWTYDSSVDTKSTKRMLDAGLRILGLALPFVKVPGIHTASRELLTLVAEVRS</sequence>
<dbReference type="Pfam" id="PF17931">
    <property type="entry name" value="TetR_C_23"/>
    <property type="match status" value="1"/>
</dbReference>
<dbReference type="Proteomes" id="UP001553715">
    <property type="component" value="Unassembled WGS sequence"/>
</dbReference>
<dbReference type="PANTHER" id="PTHR30055">
    <property type="entry name" value="HTH-TYPE TRANSCRIPTIONAL REGULATOR RUTR"/>
    <property type="match status" value="1"/>
</dbReference>
<dbReference type="SUPFAM" id="SSF48498">
    <property type="entry name" value="Tetracyclin repressor-like, C-terminal domain"/>
    <property type="match status" value="1"/>
</dbReference>
<evidence type="ECO:0000313" key="7">
    <source>
        <dbReference type="Proteomes" id="UP001553715"/>
    </source>
</evidence>
<dbReference type="PANTHER" id="PTHR30055:SF234">
    <property type="entry name" value="HTH-TYPE TRANSCRIPTIONAL REGULATOR BETI"/>
    <property type="match status" value="1"/>
</dbReference>
<evidence type="ECO:0000256" key="3">
    <source>
        <dbReference type="ARBA" id="ARBA00023163"/>
    </source>
</evidence>
<gene>
    <name evidence="6" type="ORF">AB0301_06500</name>
</gene>
<evidence type="ECO:0000259" key="5">
    <source>
        <dbReference type="PROSITE" id="PS50977"/>
    </source>
</evidence>